<evidence type="ECO:0000313" key="2">
    <source>
        <dbReference type="EMBL" id="MBB3092258.1"/>
    </source>
</evidence>
<organism evidence="2 3">
    <name type="scientific">Nocardioides albus</name>
    <dbReference type="NCBI Taxonomy" id="1841"/>
    <lineage>
        <taxon>Bacteria</taxon>
        <taxon>Bacillati</taxon>
        <taxon>Actinomycetota</taxon>
        <taxon>Actinomycetes</taxon>
        <taxon>Propionibacteriales</taxon>
        <taxon>Nocardioidaceae</taxon>
        <taxon>Nocardioides</taxon>
    </lineage>
</organism>
<reference evidence="2 3" key="1">
    <citation type="submission" date="2020-08" db="EMBL/GenBank/DDBJ databases">
        <title>Genomic Encyclopedia of Type Strains, Phase III (KMG-III): the genomes of soil and plant-associated and newly described type strains.</title>
        <authorList>
            <person name="Whitman W."/>
        </authorList>
    </citation>
    <scope>NUCLEOTIDE SEQUENCE [LARGE SCALE GENOMIC DNA]</scope>
    <source>
        <strain evidence="2 3">CECT 3302</strain>
    </source>
</reference>
<name>A0A7W5FBF0_9ACTN</name>
<dbReference type="CDD" id="cd06223">
    <property type="entry name" value="PRTases_typeI"/>
    <property type="match status" value="1"/>
</dbReference>
<dbReference type="InterPro" id="IPR029057">
    <property type="entry name" value="PRTase-like"/>
</dbReference>
<dbReference type="SUPFAM" id="SSF53271">
    <property type="entry name" value="PRTase-like"/>
    <property type="match status" value="1"/>
</dbReference>
<keyword evidence="3" id="KW-1185">Reference proteome</keyword>
<dbReference type="AlphaFoldDB" id="A0A7W5FBF0"/>
<evidence type="ECO:0000313" key="3">
    <source>
        <dbReference type="Proteomes" id="UP000577707"/>
    </source>
</evidence>
<keyword evidence="2" id="KW-0328">Glycosyltransferase</keyword>
<feature type="region of interest" description="Disordered" evidence="1">
    <location>
        <begin position="98"/>
        <end position="119"/>
    </location>
</feature>
<keyword evidence="2" id="KW-0808">Transferase</keyword>
<dbReference type="EMBL" id="JACHXG010000019">
    <property type="protein sequence ID" value="MBB3092258.1"/>
    <property type="molecule type" value="Genomic_DNA"/>
</dbReference>
<evidence type="ECO:0000256" key="1">
    <source>
        <dbReference type="SAM" id="MobiDB-lite"/>
    </source>
</evidence>
<dbReference type="InterPro" id="IPR000836">
    <property type="entry name" value="PRTase_dom"/>
</dbReference>
<dbReference type="GO" id="GO:0016757">
    <property type="term" value="F:glycosyltransferase activity"/>
    <property type="evidence" value="ECO:0007669"/>
    <property type="project" value="UniProtKB-KW"/>
</dbReference>
<gene>
    <name evidence="2" type="ORF">FHS12_005235</name>
</gene>
<protein>
    <submittedName>
        <fullName evidence="2">Orotate phosphoribosyltransferase</fullName>
    </submittedName>
</protein>
<accession>A0A7W5FBF0</accession>
<comment type="caution">
    <text evidence="2">The sequence shown here is derived from an EMBL/GenBank/DDBJ whole genome shotgun (WGS) entry which is preliminary data.</text>
</comment>
<dbReference type="RefSeq" id="WP_183552030.1">
    <property type="nucleotide sequence ID" value="NZ_BMQT01000002.1"/>
</dbReference>
<dbReference type="Proteomes" id="UP000577707">
    <property type="component" value="Unassembled WGS sequence"/>
</dbReference>
<proteinExistence type="predicted"/>
<sequence length="333" mass="37117">MALEPDDSPAALNRDLRAWVKNWTGKGIGQVALGANISNSRAYAATANTNLVPRDLLLAIVRAAVPPTYDIEERTRWILRWSREWERRWEIAEATSRGVLLKPPPPPEPALERSSQPPLQPNAVVRLDPEVVLPALERITDKAVRRIASKHVYVARRPLPVGYHNRDPITVYIDLHSASCSPRYREDLAQFLAGRVRRALGGLDPDRTVIATAREGNILIGSRVAELCGVPFLMVRTTARPPRFGYPIEGNVSDEVEAVIVDDIVMSTLVPRMAELLRIHEGITTTRCFSIFDRADIGTARRWEGVDITLDTAFSIDDELVAVLKDLAEHHDA</sequence>
<dbReference type="Gene3D" id="3.40.50.2020">
    <property type="match status" value="1"/>
</dbReference>